<reference evidence="2 3" key="1">
    <citation type="submission" date="2010-04" db="EMBL/GenBank/DDBJ databases">
        <authorList>
            <person name="Muzny D."/>
            <person name="Qin X."/>
            <person name="Deng J."/>
            <person name="Jiang H."/>
            <person name="Liu Y."/>
            <person name="Qu J."/>
            <person name="Song X.-Z."/>
            <person name="Zhang L."/>
            <person name="Thornton R."/>
            <person name="Coyle M."/>
            <person name="Francisco L."/>
            <person name="Jackson L."/>
            <person name="Javaid M."/>
            <person name="Korchina V."/>
            <person name="Kovar C."/>
            <person name="Mata R."/>
            <person name="Mathew T."/>
            <person name="Ngo R."/>
            <person name="Nguyen L."/>
            <person name="Nguyen N."/>
            <person name="Okwuonu G."/>
            <person name="Ongeri F."/>
            <person name="Pham C."/>
            <person name="Simmons D."/>
            <person name="Wilczek-Boney K."/>
            <person name="Hale W."/>
            <person name="Jakkamsetti A."/>
            <person name="Pham P."/>
            <person name="Ruth R."/>
            <person name="San Lucas F."/>
            <person name="Warren J."/>
            <person name="Zhang J."/>
            <person name="Zhao Z."/>
            <person name="Zhou C."/>
            <person name="Zhu D."/>
            <person name="Lee S."/>
            <person name="Bess C."/>
            <person name="Blankenburg K."/>
            <person name="Forbes L."/>
            <person name="Fu Q."/>
            <person name="Gubbala S."/>
            <person name="Hirani K."/>
            <person name="Jayaseelan J.C."/>
            <person name="Lara F."/>
            <person name="Munidasa M."/>
            <person name="Palculict T."/>
            <person name="Patil S."/>
            <person name="Pu L.-L."/>
            <person name="Saada N."/>
            <person name="Tang L."/>
            <person name="Weissenberger G."/>
            <person name="Zhu Y."/>
            <person name="Hemphill L."/>
            <person name="Shang Y."/>
            <person name="Youmans B."/>
            <person name="Ayvaz T."/>
            <person name="Ross M."/>
            <person name="Santibanez J."/>
            <person name="Aqrawi P."/>
            <person name="Gross S."/>
            <person name="Joshi V."/>
            <person name="Fowler G."/>
            <person name="Nazareth L."/>
            <person name="Reid J."/>
            <person name="Worley K."/>
            <person name="Petrosino J."/>
            <person name="Highlander S."/>
            <person name="Gibbs R."/>
        </authorList>
    </citation>
    <scope>NUCLEOTIDE SEQUENCE [LARGE SCALE GENOMIC DNA]</scope>
    <source>
        <strain evidence="2 3">DSM 11664</strain>
    </source>
</reference>
<dbReference type="eggNOG" id="ENOG5030BM3">
    <property type="taxonomic scope" value="Bacteria"/>
</dbReference>
<evidence type="ECO:0000313" key="2">
    <source>
        <dbReference type="EMBL" id="EFG54871.1"/>
    </source>
</evidence>
<accession>D4YVS5</accession>
<dbReference type="PATRIC" id="fig|585524.9.peg.836"/>
<proteinExistence type="predicted"/>
<dbReference type="RefSeq" id="WP_006352783.1">
    <property type="nucleotide sequence ID" value="NZ_ADNY01000066.1"/>
</dbReference>
<dbReference type="InterPro" id="IPR014960">
    <property type="entry name" value="DUF1828"/>
</dbReference>
<gene>
    <name evidence="2" type="ORF">HMPREF0493_1636</name>
</gene>
<dbReference type="OrthoDB" id="9958029at2"/>
<protein>
    <recommendedName>
        <fullName evidence="1">DUF1828 domain-containing protein</fullName>
    </recommendedName>
</protein>
<organism evidence="2 3">
    <name type="scientific">Lactobacillus amylolyticus DSM 11664</name>
    <dbReference type="NCBI Taxonomy" id="585524"/>
    <lineage>
        <taxon>Bacteria</taxon>
        <taxon>Bacillati</taxon>
        <taxon>Bacillota</taxon>
        <taxon>Bacilli</taxon>
        <taxon>Lactobacillales</taxon>
        <taxon>Lactobacillaceae</taxon>
        <taxon>Lactobacillus</taxon>
    </lineage>
</organism>
<sequence length="86" mass="9920">MEIYTTILDAFSNNIVFYLDEDSNSFTLTDLGETYQNIQENTSFNNNPQDIIAKISAKYPVKFKRNILEMTDISLTELSPKIRDFG</sequence>
<feature type="domain" description="DUF1828" evidence="1">
    <location>
        <begin position="5"/>
        <end position="78"/>
    </location>
</feature>
<dbReference type="AlphaFoldDB" id="D4YVS5"/>
<dbReference type="EMBL" id="ADNY01000066">
    <property type="protein sequence ID" value="EFG54871.1"/>
    <property type="molecule type" value="Genomic_DNA"/>
</dbReference>
<dbReference type="Proteomes" id="UP000004069">
    <property type="component" value="Unassembled WGS sequence"/>
</dbReference>
<dbReference type="Pfam" id="PF08861">
    <property type="entry name" value="DUF1828"/>
    <property type="match status" value="1"/>
</dbReference>
<comment type="caution">
    <text evidence="2">The sequence shown here is derived from an EMBL/GenBank/DDBJ whole genome shotgun (WGS) entry which is preliminary data.</text>
</comment>
<evidence type="ECO:0000313" key="3">
    <source>
        <dbReference type="Proteomes" id="UP000004069"/>
    </source>
</evidence>
<evidence type="ECO:0000259" key="1">
    <source>
        <dbReference type="Pfam" id="PF08861"/>
    </source>
</evidence>
<name>D4YVS5_9LACO</name>
<keyword evidence="3" id="KW-1185">Reference proteome</keyword>